<dbReference type="PANTHER" id="PTHR47245">
    <property type="entry name" value="PEPTIDYLPROLYL ISOMERASE"/>
    <property type="match status" value="1"/>
</dbReference>
<proteinExistence type="predicted"/>
<organism evidence="3 4">
    <name type="scientific">Helicobacter aurati</name>
    <dbReference type="NCBI Taxonomy" id="137778"/>
    <lineage>
        <taxon>Bacteria</taxon>
        <taxon>Pseudomonadati</taxon>
        <taxon>Campylobacterota</taxon>
        <taxon>Epsilonproteobacteria</taxon>
        <taxon>Campylobacterales</taxon>
        <taxon>Helicobacteraceae</taxon>
        <taxon>Helicobacter</taxon>
    </lineage>
</organism>
<dbReference type="AlphaFoldDB" id="A0A3D8J5N5"/>
<dbReference type="InterPro" id="IPR027304">
    <property type="entry name" value="Trigger_fact/SurA_dom_sf"/>
</dbReference>
<keyword evidence="4" id="KW-1185">Reference proteome</keyword>
<evidence type="ECO:0000313" key="3">
    <source>
        <dbReference type="EMBL" id="RDU72783.1"/>
    </source>
</evidence>
<gene>
    <name evidence="3" type="ORF">CQA66_03875</name>
</gene>
<keyword evidence="1" id="KW-0697">Rotamase</keyword>
<dbReference type="GO" id="GO:0003755">
    <property type="term" value="F:peptidyl-prolyl cis-trans isomerase activity"/>
    <property type="evidence" value="ECO:0007669"/>
    <property type="project" value="UniProtKB-KW"/>
</dbReference>
<feature type="domain" description="PpiC" evidence="2">
    <location>
        <begin position="120"/>
        <end position="219"/>
    </location>
</feature>
<dbReference type="SUPFAM" id="SSF109998">
    <property type="entry name" value="Triger factor/SurA peptide-binding domain-like"/>
    <property type="match status" value="1"/>
</dbReference>
<dbReference type="PANTHER" id="PTHR47245:SF2">
    <property type="entry name" value="PEPTIDYL-PROLYL CIS-TRANS ISOMERASE HP_0175-RELATED"/>
    <property type="match status" value="1"/>
</dbReference>
<dbReference type="Pfam" id="PF00639">
    <property type="entry name" value="Rotamase"/>
    <property type="match status" value="1"/>
</dbReference>
<accession>A0A3D8J5N5</accession>
<name>A0A3D8J5N5_9HELI</name>
<evidence type="ECO:0000256" key="1">
    <source>
        <dbReference type="PROSITE-ProRule" id="PRU00278"/>
    </source>
</evidence>
<evidence type="ECO:0000259" key="2">
    <source>
        <dbReference type="PROSITE" id="PS50198"/>
    </source>
</evidence>
<reference evidence="3 4" key="1">
    <citation type="submission" date="2018-04" db="EMBL/GenBank/DDBJ databases">
        <title>Novel Campyloabacter and Helicobacter Species and Strains.</title>
        <authorList>
            <person name="Mannion A.J."/>
            <person name="Shen Z."/>
            <person name="Fox J.G."/>
        </authorList>
    </citation>
    <scope>NUCLEOTIDE SEQUENCE [LARGE SCALE GENOMIC DNA]</scope>
    <source>
        <strain evidence="3 4">MIT 97-5075</strain>
    </source>
</reference>
<dbReference type="OrthoDB" id="14196at2"/>
<dbReference type="SUPFAM" id="SSF54534">
    <property type="entry name" value="FKBP-like"/>
    <property type="match status" value="1"/>
</dbReference>
<dbReference type="InterPro" id="IPR000297">
    <property type="entry name" value="PPIase_PpiC"/>
</dbReference>
<dbReference type="InterPro" id="IPR050245">
    <property type="entry name" value="PrsA_foldase"/>
</dbReference>
<dbReference type="Gene3D" id="1.10.8.1040">
    <property type="match status" value="1"/>
</dbReference>
<dbReference type="PROSITE" id="PS50198">
    <property type="entry name" value="PPIC_PPIASE_2"/>
    <property type="match status" value="1"/>
</dbReference>
<dbReference type="InterPro" id="IPR046357">
    <property type="entry name" value="PPIase_dom_sf"/>
</dbReference>
<keyword evidence="1 3" id="KW-0413">Isomerase</keyword>
<dbReference type="Gene3D" id="3.10.50.40">
    <property type="match status" value="1"/>
</dbReference>
<protein>
    <submittedName>
        <fullName evidence="3">Peptidylprolyl isomerase</fullName>
    </submittedName>
</protein>
<sequence length="265" mass="30231">MFPALLGVNLYAKTIVTVDGITISDSVFAALKQQNPNFNYEALPEAQKQQFLDEIINAVVVANTAKKEGMDKSEEYKMANLQLLYQLWLNKQAENLDKTVSVTDEEAQRFYNNNITFFITLNATLRHILVAKEDEAKNIIAEIGKVPKNKTREKFSELAKKYSIDPSSKEKGGLIENMNLNDQNIAPEFVQEAKKMSANSYTRTPVKTRYGYHVIYLQKIDQPVTEPFSKVKTQIIQLLKQQKMQEIVAEKVKKMRASANITYPK</sequence>
<comment type="caution">
    <text evidence="3">The sequence shown here is derived from an EMBL/GenBank/DDBJ whole genome shotgun (WGS) entry which is preliminary data.</text>
</comment>
<evidence type="ECO:0000313" key="4">
    <source>
        <dbReference type="Proteomes" id="UP000256424"/>
    </source>
</evidence>
<dbReference type="Proteomes" id="UP000256424">
    <property type="component" value="Unassembled WGS sequence"/>
</dbReference>
<dbReference type="EMBL" id="NXLW01000005">
    <property type="protein sequence ID" value="RDU72783.1"/>
    <property type="molecule type" value="Genomic_DNA"/>
</dbReference>